<accession>A0ABT9EGF3</accession>
<dbReference type="InterPro" id="IPR012338">
    <property type="entry name" value="Beta-lactam/transpept-like"/>
</dbReference>
<feature type="signal peptide" evidence="1">
    <location>
        <begin position="1"/>
        <end position="20"/>
    </location>
</feature>
<organism evidence="3 4">
    <name type="scientific">Sphingomonas aurea</name>
    <dbReference type="NCBI Taxonomy" id="3063994"/>
    <lineage>
        <taxon>Bacteria</taxon>
        <taxon>Pseudomonadati</taxon>
        <taxon>Pseudomonadota</taxon>
        <taxon>Alphaproteobacteria</taxon>
        <taxon>Sphingomonadales</taxon>
        <taxon>Sphingomonadaceae</taxon>
        <taxon>Sphingomonas</taxon>
    </lineage>
</organism>
<keyword evidence="3" id="KW-0378">Hydrolase</keyword>
<dbReference type="SUPFAM" id="SSF56601">
    <property type="entry name" value="beta-lactamase/transpeptidase-like"/>
    <property type="match status" value="1"/>
</dbReference>
<evidence type="ECO:0000313" key="4">
    <source>
        <dbReference type="Proteomes" id="UP001230685"/>
    </source>
</evidence>
<comment type="caution">
    <text evidence="3">The sequence shown here is derived from an EMBL/GenBank/DDBJ whole genome shotgun (WGS) entry which is preliminary data.</text>
</comment>
<dbReference type="InterPro" id="IPR050491">
    <property type="entry name" value="AmpC-like"/>
</dbReference>
<evidence type="ECO:0000256" key="1">
    <source>
        <dbReference type="SAM" id="SignalP"/>
    </source>
</evidence>
<dbReference type="PANTHER" id="PTHR46825">
    <property type="entry name" value="D-ALANYL-D-ALANINE-CARBOXYPEPTIDASE/ENDOPEPTIDASE AMPH"/>
    <property type="match status" value="1"/>
</dbReference>
<dbReference type="GO" id="GO:0016787">
    <property type="term" value="F:hydrolase activity"/>
    <property type="evidence" value="ECO:0007669"/>
    <property type="project" value="UniProtKB-KW"/>
</dbReference>
<dbReference type="EC" id="3.1.1.103" evidence="3"/>
<protein>
    <submittedName>
        <fullName evidence="3">Serine hydrolase domain-containing protein</fullName>
        <ecNumber evidence="3">3.1.1.103</ecNumber>
    </submittedName>
</protein>
<sequence length="499" mass="52990">MIRSLAFAAALLMVQPQTTAAQSAPPSASVDALAPALTAFFEADMRERHIPGLVFGVVKAGRLVLVRGLGVQDIATKRPVTADTRFRIASMSKAFTALSILALRDAGKLSLDAPAERYLPEMAGWRYPTSDAPRIRVADLLHHSAGFVEDNPWGDRQQPLTEPAFTTMLRAGVPFANAPGVGMEYSNLGYAMLGRIVSNVGGLPYQQWIGRHLLAPLGMTSTGYDVLAGPQQVRALGYRWQDGAWLREPDMADGAFGAMGGLQTSANDYARWVAFLLSGWPARDGPDAEPVRRATVREIVEGANFVDVRDRHAALGQACRQPVAYAKGWSVVGDCDLGRVVTHTGGYPGYGSVVALLPDAGVGVFAFANRTYAAPSVPAMQALLALRAAGLAPDRRTPVSSGLAAAYAAAQAAWRKGDATVAPLAINVLLDRDADRRRAEIAGLKRAVGDCGMDEPIAPVSAMEGHFVWTCATGRIAGRIQRAPTPALSLQVLDFQAAP</sequence>
<proteinExistence type="predicted"/>
<evidence type="ECO:0000259" key="2">
    <source>
        <dbReference type="Pfam" id="PF00144"/>
    </source>
</evidence>
<dbReference type="Proteomes" id="UP001230685">
    <property type="component" value="Unassembled WGS sequence"/>
</dbReference>
<feature type="domain" description="Beta-lactamase-related" evidence="2">
    <location>
        <begin position="38"/>
        <end position="387"/>
    </location>
</feature>
<dbReference type="EMBL" id="JAUUDS010000001">
    <property type="protein sequence ID" value="MDP1026050.1"/>
    <property type="molecule type" value="Genomic_DNA"/>
</dbReference>
<dbReference type="PANTHER" id="PTHR46825:SF9">
    <property type="entry name" value="BETA-LACTAMASE-RELATED DOMAIN-CONTAINING PROTEIN"/>
    <property type="match status" value="1"/>
</dbReference>
<dbReference type="Gene3D" id="3.40.710.10">
    <property type="entry name" value="DD-peptidase/beta-lactamase superfamily"/>
    <property type="match status" value="1"/>
</dbReference>
<dbReference type="RefSeq" id="WP_305171619.1">
    <property type="nucleotide sequence ID" value="NZ_JAUUDS010000001.1"/>
</dbReference>
<keyword evidence="4" id="KW-1185">Reference proteome</keyword>
<reference evidence="3 4" key="1">
    <citation type="submission" date="2023-07" db="EMBL/GenBank/DDBJ databases">
        <authorList>
            <person name="Kim M.K."/>
        </authorList>
    </citation>
    <scope>NUCLEOTIDE SEQUENCE [LARGE SCALE GENOMIC DNA]</scope>
    <source>
        <strain evidence="3 4">KR1UV-12</strain>
    </source>
</reference>
<evidence type="ECO:0000313" key="3">
    <source>
        <dbReference type="EMBL" id="MDP1026050.1"/>
    </source>
</evidence>
<name>A0ABT9EGF3_9SPHN</name>
<dbReference type="Pfam" id="PF00144">
    <property type="entry name" value="Beta-lactamase"/>
    <property type="match status" value="1"/>
</dbReference>
<gene>
    <name evidence="3" type="ORF">Q5H91_02405</name>
</gene>
<dbReference type="InterPro" id="IPR001466">
    <property type="entry name" value="Beta-lactam-related"/>
</dbReference>
<keyword evidence="1" id="KW-0732">Signal</keyword>
<feature type="chain" id="PRO_5045527507" evidence="1">
    <location>
        <begin position="21"/>
        <end position="499"/>
    </location>
</feature>